<dbReference type="Proteomes" id="UP000005627">
    <property type="component" value="Chromosome 5"/>
</dbReference>
<dbReference type="RefSeq" id="XP_003681634.1">
    <property type="nucleotide sequence ID" value="XM_003681586.1"/>
</dbReference>
<feature type="region of interest" description="Disordered" evidence="9">
    <location>
        <begin position="482"/>
        <end position="597"/>
    </location>
</feature>
<evidence type="ECO:0000256" key="2">
    <source>
        <dbReference type="ARBA" id="ARBA00013819"/>
    </source>
</evidence>
<dbReference type="Pfam" id="PF08662">
    <property type="entry name" value="eIF2A"/>
    <property type="match status" value="1"/>
</dbReference>
<dbReference type="GO" id="GO:0022627">
    <property type="term" value="C:cytosolic small ribosomal subunit"/>
    <property type="evidence" value="ECO:0007669"/>
    <property type="project" value="TreeGrafter"/>
</dbReference>
<feature type="domain" description="Translation initiation factor beta propellor-like" evidence="10">
    <location>
        <begin position="230"/>
        <end position="429"/>
    </location>
</feature>
<dbReference type="FunFam" id="2.130.10.10:FF:000596">
    <property type="entry name" value="Eukaryotic translation initiation factor 2A"/>
    <property type="match status" value="1"/>
</dbReference>
<accession>G8ZUX9</accession>
<dbReference type="OrthoDB" id="2194683at2759"/>
<keyword evidence="6 8" id="KW-0810">Translation regulation</keyword>
<keyword evidence="5" id="KW-0677">Repeat</keyword>
<comment type="function">
    <text evidence="8">Functions in the early steps of protein synthesis of a small number of specific mRNAs. Acts by directing the binding of methionyl-tRNAi to 40S ribosomal subunits. In contrast to the eIF-2 complex, it binds methionyl-tRNAi to 40S subunits in a codon-dependent manner, whereas the eIF-2 complex binds methionyl-tRNAi to 40S subunits in a GTP-dependent manner.</text>
</comment>
<dbReference type="GO" id="GO:0017148">
    <property type="term" value="P:negative regulation of translation"/>
    <property type="evidence" value="ECO:0007669"/>
    <property type="project" value="EnsemblFungi"/>
</dbReference>
<dbReference type="FunCoup" id="G8ZUX9">
    <property type="interactions" value="1276"/>
</dbReference>
<evidence type="ECO:0000256" key="6">
    <source>
        <dbReference type="ARBA" id="ARBA00022845"/>
    </source>
</evidence>
<name>G8ZUX9_TORDE</name>
<comment type="similarity">
    <text evidence="1 8">Belongs to the WD repeat EIF2A family.</text>
</comment>
<dbReference type="InterPro" id="IPR013979">
    <property type="entry name" value="TIF_beta_prop-like"/>
</dbReference>
<evidence type="ECO:0000256" key="8">
    <source>
        <dbReference type="PIRNR" id="PIRNR017222"/>
    </source>
</evidence>
<dbReference type="PANTHER" id="PTHR13227">
    <property type="entry name" value="EUKARYOTIC TRANSLATION INITIATION FACTOR 2A"/>
    <property type="match status" value="1"/>
</dbReference>
<dbReference type="EMBL" id="HE616746">
    <property type="protein sequence ID" value="CCE92423.1"/>
    <property type="molecule type" value="Genomic_DNA"/>
</dbReference>
<dbReference type="GO" id="GO:0003729">
    <property type="term" value="F:mRNA binding"/>
    <property type="evidence" value="ECO:0007669"/>
    <property type="project" value="TreeGrafter"/>
</dbReference>
<keyword evidence="12" id="KW-1185">Reference proteome</keyword>
<dbReference type="GeneID" id="11503824"/>
<dbReference type="KEGG" id="tdl:TDEL_0E01800"/>
<keyword evidence="7 8" id="KW-0648">Protein biosynthesis</keyword>
<evidence type="ECO:0000256" key="5">
    <source>
        <dbReference type="ARBA" id="ARBA00022737"/>
    </source>
</evidence>
<evidence type="ECO:0000256" key="3">
    <source>
        <dbReference type="ARBA" id="ARBA00022540"/>
    </source>
</evidence>
<keyword evidence="3 8" id="KW-0396">Initiation factor</keyword>
<dbReference type="eggNOG" id="KOG2315">
    <property type="taxonomic scope" value="Eukaryota"/>
</dbReference>
<gene>
    <name evidence="11" type="primary">TDEL0E01800</name>
    <name evidence="11" type="ORF">TDEL_0E01800</name>
</gene>
<feature type="compositionally biased region" description="Basic residues" evidence="9">
    <location>
        <begin position="548"/>
        <end position="557"/>
    </location>
</feature>
<feature type="compositionally biased region" description="Low complexity" evidence="9">
    <location>
        <begin position="572"/>
        <end position="582"/>
    </location>
</feature>
<dbReference type="GO" id="GO:0043022">
    <property type="term" value="F:ribosome binding"/>
    <property type="evidence" value="ECO:0007669"/>
    <property type="project" value="UniProtKB-UniRule"/>
</dbReference>
<proteinExistence type="inferred from homology"/>
<dbReference type="STRING" id="1076872.G8ZUX9"/>
<evidence type="ECO:0000259" key="10">
    <source>
        <dbReference type="Pfam" id="PF08662"/>
    </source>
</evidence>
<protein>
    <recommendedName>
        <fullName evidence="2 8">Eukaryotic translation initiation factor 2A</fullName>
        <shortName evidence="8">eIF-2A</shortName>
    </recommendedName>
</protein>
<dbReference type="SUPFAM" id="SSF50978">
    <property type="entry name" value="WD40 repeat-like"/>
    <property type="match status" value="1"/>
</dbReference>
<dbReference type="GO" id="GO:0003743">
    <property type="term" value="F:translation initiation factor activity"/>
    <property type="evidence" value="ECO:0007669"/>
    <property type="project" value="UniProtKB-UniRule"/>
</dbReference>
<dbReference type="PIRSF" id="PIRSF017222">
    <property type="entry name" value="eIF2A"/>
    <property type="match status" value="1"/>
</dbReference>
<reference evidence="11 12" key="1">
    <citation type="journal article" date="2011" name="Proc. Natl. Acad. Sci. U.S.A.">
        <title>Evolutionary erosion of yeast sex chromosomes by mating-type switching accidents.</title>
        <authorList>
            <person name="Gordon J.L."/>
            <person name="Armisen D."/>
            <person name="Proux-Wera E."/>
            <person name="Oheigeartaigh S.S."/>
            <person name="Byrne K.P."/>
            <person name="Wolfe K.H."/>
        </authorList>
    </citation>
    <scope>NUCLEOTIDE SEQUENCE [LARGE SCALE GENOMIC DNA]</scope>
    <source>
        <strain evidence="12">ATCC 10662 / CBS 1146 / NBRC 0425 / NCYC 2629 / NRRL Y-866</strain>
    </source>
</reference>
<feature type="compositionally biased region" description="Polar residues" evidence="9">
    <location>
        <begin position="486"/>
        <end position="495"/>
    </location>
</feature>
<sequence>MASQFFLKTSQDIELFQGYPDFTQSATNSDGSGITSSLLSPCGRFMAFATKESVKIFSGELLENLLISITISDVYNLHFSPSGNYLSTWERPSAHDDSHQNVKIWYLNQDFINQAEEHKPVFEYQARTQNGWSLQFSKLDNFAIKQFGKELRIVKLDQTADTEKSFDFEHPYATLSQSQESELQMFSTFLVSPAEHPTICTFTPEKSGKPAHLTIWPIIEGQITKKIVTKSFFKADSCQLQWNALGNAVLCVATTDFDSSNKSYYGENTLYLLSFQGVNGSLGGNSVRVPLSKEGPIHDFTWSPTSRQFGVIYGYMPATITFFDLRGNVVHSLTEQAKNTMLFSPSGRYILIAGFGNLQGSVQILDRHDKFACVSKFDAANTSVCIWSPGGEFIMTATTSPRLRVDNGVKIWHVTGKLVFVKEFKELLKIDWRSPPKFKTIGNTHIIKNWGETLDSNVAIDPKLQNQSQIQIHSSVKEYELKNPKRNGSNGSAQSKPVGAYRPPHARRAGGDSRSVPGMTIVNAKSTQRSVPGLVPGMSPPPTSKTAAKNKKKRANKKKTEDEENNGEDSRSSTPAASAPPTEDASVVKEVASPEEKKIRSLLKKLRAIETLKQRQANGDKLEDTQVLKIQTEDKVLSELKFMGWKEESSEN</sequence>
<evidence type="ECO:0000313" key="11">
    <source>
        <dbReference type="EMBL" id="CCE92423.1"/>
    </source>
</evidence>
<dbReference type="InterPro" id="IPR036322">
    <property type="entry name" value="WD40_repeat_dom_sf"/>
</dbReference>
<dbReference type="InterPro" id="IPR011387">
    <property type="entry name" value="TIF2A"/>
</dbReference>
<dbReference type="HOGENOM" id="CLU_013809_0_1_1"/>
<dbReference type="AlphaFoldDB" id="G8ZUX9"/>
<dbReference type="InterPro" id="IPR015943">
    <property type="entry name" value="WD40/YVTN_repeat-like_dom_sf"/>
</dbReference>
<organism evidence="11 12">
    <name type="scientific">Torulaspora delbrueckii</name>
    <name type="common">Yeast</name>
    <name type="synonym">Candida colliculosa</name>
    <dbReference type="NCBI Taxonomy" id="4950"/>
    <lineage>
        <taxon>Eukaryota</taxon>
        <taxon>Fungi</taxon>
        <taxon>Dikarya</taxon>
        <taxon>Ascomycota</taxon>
        <taxon>Saccharomycotina</taxon>
        <taxon>Saccharomycetes</taxon>
        <taxon>Saccharomycetales</taxon>
        <taxon>Saccharomycetaceae</taxon>
        <taxon>Torulaspora</taxon>
    </lineage>
</organism>
<dbReference type="Gene3D" id="2.130.10.10">
    <property type="entry name" value="YVTN repeat-like/Quinoprotein amine dehydrogenase"/>
    <property type="match status" value="1"/>
</dbReference>
<keyword evidence="4" id="KW-0853">WD repeat</keyword>
<evidence type="ECO:0000256" key="7">
    <source>
        <dbReference type="ARBA" id="ARBA00022917"/>
    </source>
</evidence>
<dbReference type="GO" id="GO:0000049">
    <property type="term" value="F:tRNA binding"/>
    <property type="evidence" value="ECO:0007669"/>
    <property type="project" value="UniProtKB-UniRule"/>
</dbReference>
<dbReference type="PANTHER" id="PTHR13227:SF0">
    <property type="entry name" value="EUKARYOTIC TRANSLATION INITIATION FACTOR 2A"/>
    <property type="match status" value="1"/>
</dbReference>
<evidence type="ECO:0000313" key="12">
    <source>
        <dbReference type="Proteomes" id="UP000005627"/>
    </source>
</evidence>
<evidence type="ECO:0000256" key="9">
    <source>
        <dbReference type="SAM" id="MobiDB-lite"/>
    </source>
</evidence>
<dbReference type="InParanoid" id="G8ZUX9"/>
<evidence type="ECO:0000256" key="4">
    <source>
        <dbReference type="ARBA" id="ARBA00022574"/>
    </source>
</evidence>
<evidence type="ECO:0000256" key="1">
    <source>
        <dbReference type="ARBA" id="ARBA00009573"/>
    </source>
</evidence>